<organism evidence="12 13">
    <name type="scientific">Liparis tanakae</name>
    <name type="common">Tanaka's snailfish</name>
    <dbReference type="NCBI Taxonomy" id="230148"/>
    <lineage>
        <taxon>Eukaryota</taxon>
        <taxon>Metazoa</taxon>
        <taxon>Chordata</taxon>
        <taxon>Craniata</taxon>
        <taxon>Vertebrata</taxon>
        <taxon>Euteleostomi</taxon>
        <taxon>Actinopterygii</taxon>
        <taxon>Neopterygii</taxon>
        <taxon>Teleostei</taxon>
        <taxon>Neoteleostei</taxon>
        <taxon>Acanthomorphata</taxon>
        <taxon>Eupercaria</taxon>
        <taxon>Perciformes</taxon>
        <taxon>Cottioidei</taxon>
        <taxon>Cottales</taxon>
        <taxon>Liparidae</taxon>
        <taxon>Liparis</taxon>
    </lineage>
</organism>
<comment type="caution">
    <text evidence="12">The sequence shown here is derived from an EMBL/GenBank/DDBJ whole genome shotgun (WGS) entry which is preliminary data.</text>
</comment>
<dbReference type="Pfam" id="PF00887">
    <property type="entry name" value="ACBP"/>
    <property type="match status" value="1"/>
</dbReference>
<dbReference type="InterPro" id="IPR022408">
    <property type="entry name" value="Acyl-CoA-binding_prot_CS"/>
</dbReference>
<keyword evidence="9" id="KW-0472">Membrane</keyword>
<dbReference type="InterPro" id="IPR035984">
    <property type="entry name" value="Acyl-CoA-binding_sf"/>
</dbReference>
<evidence type="ECO:0000313" key="12">
    <source>
        <dbReference type="EMBL" id="TNN56330.1"/>
    </source>
</evidence>
<keyword evidence="9" id="KW-0812">Transmembrane</keyword>
<comment type="subcellular location">
    <subcellularLocation>
        <location evidence="1">Secreted</location>
        <location evidence="1">Extracellular space</location>
        <location evidence="1">Extracellular matrix</location>
    </subcellularLocation>
</comment>
<dbReference type="InterPro" id="IPR000582">
    <property type="entry name" value="Acyl-CoA-binding_protein"/>
</dbReference>
<dbReference type="SMART" id="SM00110">
    <property type="entry name" value="C1Q"/>
    <property type="match status" value="1"/>
</dbReference>
<dbReference type="OrthoDB" id="10070467at2759"/>
<evidence type="ECO:0000313" key="13">
    <source>
        <dbReference type="Proteomes" id="UP000314294"/>
    </source>
</evidence>
<evidence type="ECO:0000256" key="1">
    <source>
        <dbReference type="ARBA" id="ARBA00004498"/>
    </source>
</evidence>
<dbReference type="Pfam" id="PF01391">
    <property type="entry name" value="Collagen"/>
    <property type="match status" value="1"/>
</dbReference>
<dbReference type="InterPro" id="IPR008160">
    <property type="entry name" value="Collagen"/>
</dbReference>
<dbReference type="SUPFAM" id="SSF47027">
    <property type="entry name" value="Acyl-CoA binding protein"/>
    <property type="match status" value="1"/>
</dbReference>
<evidence type="ECO:0000256" key="5">
    <source>
        <dbReference type="ARBA" id="ARBA00023054"/>
    </source>
</evidence>
<dbReference type="SUPFAM" id="SSF49842">
    <property type="entry name" value="TNF-like"/>
    <property type="match status" value="1"/>
</dbReference>
<feature type="compositionally biased region" description="Pro residues" evidence="8">
    <location>
        <begin position="166"/>
        <end position="184"/>
    </location>
</feature>
<protein>
    <submittedName>
        <fullName evidence="12">Complement C1q-like protein 2</fullName>
    </submittedName>
</protein>
<dbReference type="FunFam" id="1.20.80.10:FF:000010">
    <property type="entry name" value="Acyl-CoA-binding domain-containing protein 5"/>
    <property type="match status" value="1"/>
</dbReference>
<feature type="domain" description="C1q" evidence="10">
    <location>
        <begin position="193"/>
        <end position="326"/>
    </location>
</feature>
<dbReference type="InterPro" id="IPR008983">
    <property type="entry name" value="Tumour_necrosis_fac-like_dom"/>
</dbReference>
<evidence type="ECO:0000256" key="8">
    <source>
        <dbReference type="SAM" id="MobiDB-lite"/>
    </source>
</evidence>
<dbReference type="GO" id="GO:0000062">
    <property type="term" value="F:fatty-acyl-CoA binding"/>
    <property type="evidence" value="ECO:0007669"/>
    <property type="project" value="InterPro"/>
</dbReference>
<dbReference type="PROSITE" id="PS00880">
    <property type="entry name" value="ACB_1"/>
    <property type="match status" value="1"/>
</dbReference>
<dbReference type="CDD" id="cd00435">
    <property type="entry name" value="ACBP"/>
    <property type="match status" value="1"/>
</dbReference>
<evidence type="ECO:0000259" key="10">
    <source>
        <dbReference type="PROSITE" id="PS50871"/>
    </source>
</evidence>
<reference evidence="12 13" key="1">
    <citation type="submission" date="2019-03" db="EMBL/GenBank/DDBJ databases">
        <title>First draft genome of Liparis tanakae, snailfish: a comprehensive survey of snailfish specific genes.</title>
        <authorList>
            <person name="Kim W."/>
            <person name="Song I."/>
            <person name="Jeong J.-H."/>
            <person name="Kim D."/>
            <person name="Kim S."/>
            <person name="Ryu S."/>
            <person name="Song J.Y."/>
            <person name="Lee S.K."/>
        </authorList>
    </citation>
    <scope>NUCLEOTIDE SEQUENCE [LARGE SCALE GENOMIC DNA]</scope>
    <source>
        <tissue evidence="12">Muscle</tissue>
    </source>
</reference>
<dbReference type="PROSITE" id="PS51228">
    <property type="entry name" value="ACB_2"/>
    <property type="match status" value="1"/>
</dbReference>
<dbReference type="Gene3D" id="1.20.80.10">
    <property type="match status" value="1"/>
</dbReference>
<feature type="domain" description="ACB" evidence="11">
    <location>
        <begin position="7"/>
        <end position="92"/>
    </location>
</feature>
<dbReference type="InterPro" id="IPR050822">
    <property type="entry name" value="Cerebellin_Synaptic_Org"/>
</dbReference>
<keyword evidence="7" id="KW-0446">Lipid-binding</keyword>
<evidence type="ECO:0000256" key="6">
    <source>
        <dbReference type="ARBA" id="ARBA00023119"/>
    </source>
</evidence>
<keyword evidence="13" id="KW-1185">Reference proteome</keyword>
<dbReference type="PRINTS" id="PR00689">
    <property type="entry name" value="ACOABINDINGP"/>
</dbReference>
<evidence type="ECO:0000256" key="2">
    <source>
        <dbReference type="ARBA" id="ARBA00022525"/>
    </source>
</evidence>
<dbReference type="GO" id="GO:0005581">
    <property type="term" value="C:collagen trimer"/>
    <property type="evidence" value="ECO:0007669"/>
    <property type="project" value="UniProtKB-KW"/>
</dbReference>
<name>A0A4Z2GSX2_9TELE</name>
<keyword evidence="5" id="KW-0175">Coiled coil</keyword>
<evidence type="ECO:0000256" key="9">
    <source>
        <dbReference type="SAM" id="Phobius"/>
    </source>
</evidence>
<dbReference type="AlphaFoldDB" id="A0A4Z2GSX2"/>
<dbReference type="PANTHER" id="PTHR22923">
    <property type="entry name" value="CEREBELLIN-RELATED"/>
    <property type="match status" value="1"/>
</dbReference>
<keyword evidence="9" id="KW-1133">Transmembrane helix</keyword>
<dbReference type="FunFam" id="2.60.120.40:FF:000001">
    <property type="entry name" value="Complement C1q B chain"/>
    <property type="match status" value="1"/>
</dbReference>
<keyword evidence="4" id="KW-0732">Signal</keyword>
<proteinExistence type="predicted"/>
<evidence type="ECO:0000256" key="4">
    <source>
        <dbReference type="ARBA" id="ARBA00022729"/>
    </source>
</evidence>
<sequence length="326" mass="35520">MRTVYGLAAKFDEAAAEVKQLKAKPADEEMLQVYSMFKQATVGDVNTARPGMFDFTGKAKWDAWEKQKGKSKEDAMTEYIDVVKQLKEKYGGLLRTLLRKRSAVVAMVLVLILLLVQTSETNAHYEMMGTCRMTCEPRAPALGVMQDLSTVQFPNSVHGTKGEPGKPGPRGPSGEPGPPGPRGPPGEIGDSGQSAAKVAFYVGLKTPQEGYEVLRFDDVVTNLGNHYDPTTGKFTCQVSGIYYFTYHVLMRGGDGTSMWADLCRNGQVRASAIAQDADQNYDSATNSVVLHLDHGDEVYVKLDGGKAHGGNNNKYSTLCGFLLYPD</sequence>
<dbReference type="PANTHER" id="PTHR22923:SF69">
    <property type="entry name" value="COMPLEMENT C1Q-LIKE PROTEIN 2"/>
    <property type="match status" value="1"/>
</dbReference>
<dbReference type="PRINTS" id="PR00007">
    <property type="entry name" value="COMPLEMNTC1Q"/>
</dbReference>
<dbReference type="Pfam" id="PF00386">
    <property type="entry name" value="C1q"/>
    <property type="match status" value="1"/>
</dbReference>
<evidence type="ECO:0000256" key="3">
    <source>
        <dbReference type="ARBA" id="ARBA00022530"/>
    </source>
</evidence>
<keyword evidence="3" id="KW-0272">Extracellular matrix</keyword>
<feature type="region of interest" description="Disordered" evidence="8">
    <location>
        <begin position="154"/>
        <end position="192"/>
    </location>
</feature>
<keyword evidence="6" id="KW-0176">Collagen</keyword>
<keyword evidence="2" id="KW-0964">Secreted</keyword>
<dbReference type="InterPro" id="IPR014352">
    <property type="entry name" value="FERM/acyl-CoA-bd_prot_sf"/>
</dbReference>
<accession>A0A4Z2GSX2</accession>
<evidence type="ECO:0000256" key="7">
    <source>
        <dbReference type="ARBA" id="ARBA00023121"/>
    </source>
</evidence>
<dbReference type="EMBL" id="SRLO01000431">
    <property type="protein sequence ID" value="TNN56330.1"/>
    <property type="molecule type" value="Genomic_DNA"/>
</dbReference>
<dbReference type="InterPro" id="IPR001073">
    <property type="entry name" value="C1q_dom"/>
</dbReference>
<dbReference type="Gene3D" id="2.60.120.40">
    <property type="match status" value="1"/>
</dbReference>
<evidence type="ECO:0000259" key="11">
    <source>
        <dbReference type="PROSITE" id="PS51228"/>
    </source>
</evidence>
<dbReference type="PROSITE" id="PS50871">
    <property type="entry name" value="C1Q"/>
    <property type="match status" value="1"/>
</dbReference>
<gene>
    <name evidence="12" type="primary">C1QL2_0</name>
    <name evidence="12" type="ORF">EYF80_033441</name>
</gene>
<dbReference type="Proteomes" id="UP000314294">
    <property type="component" value="Unassembled WGS sequence"/>
</dbReference>
<feature type="transmembrane region" description="Helical" evidence="9">
    <location>
        <begin position="102"/>
        <end position="119"/>
    </location>
</feature>